<protein>
    <submittedName>
        <fullName evidence="5">NAD-dependent succinate-semialdehyde dehydrogenase</fullName>
    </submittedName>
</protein>
<evidence type="ECO:0000256" key="2">
    <source>
        <dbReference type="ARBA" id="ARBA00022857"/>
    </source>
</evidence>
<evidence type="ECO:0000256" key="3">
    <source>
        <dbReference type="ARBA" id="ARBA00023002"/>
    </source>
</evidence>
<dbReference type="InterPro" id="IPR016162">
    <property type="entry name" value="Ald_DH_N"/>
</dbReference>
<comment type="similarity">
    <text evidence="1">Belongs to the aldehyde dehydrogenase family.</text>
</comment>
<dbReference type="InterPro" id="IPR015590">
    <property type="entry name" value="Aldehyde_DH_dom"/>
</dbReference>
<dbReference type="CDD" id="cd07100">
    <property type="entry name" value="ALDH_SSADH1_GabD1"/>
    <property type="match status" value="1"/>
</dbReference>
<organism evidence="5 6">
    <name type="scientific">Chelativorans salis</name>
    <dbReference type="NCBI Taxonomy" id="2978478"/>
    <lineage>
        <taxon>Bacteria</taxon>
        <taxon>Pseudomonadati</taxon>
        <taxon>Pseudomonadota</taxon>
        <taxon>Alphaproteobacteria</taxon>
        <taxon>Hyphomicrobiales</taxon>
        <taxon>Phyllobacteriaceae</taxon>
        <taxon>Chelativorans</taxon>
    </lineage>
</organism>
<dbReference type="PANTHER" id="PTHR43217">
    <property type="entry name" value="SUCCINATE SEMIALDEHYDE DEHYDROGENASE [NAD(P)+] SAD"/>
    <property type="match status" value="1"/>
</dbReference>
<dbReference type="InterPro" id="IPR047110">
    <property type="entry name" value="GABD/Sad-like"/>
</dbReference>
<evidence type="ECO:0000256" key="1">
    <source>
        <dbReference type="ARBA" id="ARBA00009986"/>
    </source>
</evidence>
<keyword evidence="3" id="KW-0560">Oxidoreductase</keyword>
<sequence>MTITSINPATGENIADYEETSSADVREAVEQAHEASQRWRGRDLAERAALMGAAARVLRDGARDYGRLMAEEMGKPISQGIAEAEKCASGCDYFAENAANFLAPEVVDIGRRKSFVTFQPLGVILAVMPWNFPFWQVFRFAAPALMAGNAAVLKHSSNVPACALAAEEVFLKAGFPENLFRTLLIGSGTVESVIEHPLVRAVTLTGSGPAGRAVARKAGEMLKKTVLELGGSDAYLVLDDADVSFAAKTSAQGRLINSGQSCIAAKRFIVLESVRSSFEEAFVEEMRAAKMGDPLSEDTAVGPLARHDLRDALHRQVETSIAKGARSLLGGKIPDGPGAYYPPTVLTDVKPGMPAYHEEMFGPVAAVIPVADEAEAVEVANGSPFGLGGGIFTRDLDRGERLASADIEAGSVFVNATVQSHPKLPFGGVKESGYGRELSHYGIREFVNIKTIVVADSGGAREASQSPGVRSE</sequence>
<feature type="domain" description="Aldehyde dehydrogenase" evidence="4">
    <location>
        <begin position="2"/>
        <end position="452"/>
    </location>
</feature>
<evidence type="ECO:0000259" key="4">
    <source>
        <dbReference type="Pfam" id="PF00171"/>
    </source>
</evidence>
<dbReference type="PANTHER" id="PTHR43217:SF1">
    <property type="entry name" value="SUCCINATE SEMIALDEHYDE DEHYDROGENASE [NAD(P)+] SAD"/>
    <property type="match status" value="1"/>
</dbReference>
<dbReference type="InterPro" id="IPR044148">
    <property type="entry name" value="ALDH_GabD1-like"/>
</dbReference>
<dbReference type="PROSITE" id="PS00070">
    <property type="entry name" value="ALDEHYDE_DEHYDR_CYS"/>
    <property type="match status" value="1"/>
</dbReference>
<dbReference type="InterPro" id="IPR016160">
    <property type="entry name" value="Ald_DH_CS_CYS"/>
</dbReference>
<keyword evidence="6" id="KW-1185">Reference proteome</keyword>
<dbReference type="RefSeq" id="WP_260900027.1">
    <property type="nucleotide sequence ID" value="NZ_JAOCZP010000001.1"/>
</dbReference>
<dbReference type="InterPro" id="IPR016163">
    <property type="entry name" value="Ald_DH_C"/>
</dbReference>
<dbReference type="InterPro" id="IPR016161">
    <property type="entry name" value="Ald_DH/histidinol_DH"/>
</dbReference>
<comment type="caution">
    <text evidence="5">The sequence shown here is derived from an EMBL/GenBank/DDBJ whole genome shotgun (WGS) entry which is preliminary data.</text>
</comment>
<gene>
    <name evidence="5" type="ORF">N5A92_01380</name>
</gene>
<evidence type="ECO:0000313" key="5">
    <source>
        <dbReference type="EMBL" id="MCT7373700.1"/>
    </source>
</evidence>
<dbReference type="Proteomes" id="UP001320831">
    <property type="component" value="Unassembled WGS sequence"/>
</dbReference>
<dbReference type="Gene3D" id="3.40.309.10">
    <property type="entry name" value="Aldehyde Dehydrogenase, Chain A, domain 2"/>
    <property type="match status" value="1"/>
</dbReference>
<keyword evidence="2" id="KW-0521">NADP</keyword>
<name>A0ABT2LGQ6_9HYPH</name>
<proteinExistence type="inferred from homology"/>
<dbReference type="Pfam" id="PF00171">
    <property type="entry name" value="Aldedh"/>
    <property type="match status" value="1"/>
</dbReference>
<dbReference type="SUPFAM" id="SSF53720">
    <property type="entry name" value="ALDH-like"/>
    <property type="match status" value="1"/>
</dbReference>
<accession>A0ABT2LGQ6</accession>
<dbReference type="Gene3D" id="3.40.605.10">
    <property type="entry name" value="Aldehyde Dehydrogenase, Chain A, domain 1"/>
    <property type="match status" value="1"/>
</dbReference>
<reference evidence="5 6" key="1">
    <citation type="submission" date="2022-09" db="EMBL/GenBank/DDBJ databases">
        <title>Chelativorans salina sp. nov., a novel slightly halophilic bacterium isolated from a saline lake sediment enrichment.</title>
        <authorList>
            <person name="Gao L."/>
            <person name="Fang B.-Z."/>
            <person name="Li W.-J."/>
        </authorList>
    </citation>
    <scope>NUCLEOTIDE SEQUENCE [LARGE SCALE GENOMIC DNA]</scope>
    <source>
        <strain evidence="5 6">EGI FJ00035</strain>
    </source>
</reference>
<evidence type="ECO:0000313" key="6">
    <source>
        <dbReference type="Proteomes" id="UP001320831"/>
    </source>
</evidence>
<dbReference type="EMBL" id="JAOCZP010000001">
    <property type="protein sequence ID" value="MCT7373700.1"/>
    <property type="molecule type" value="Genomic_DNA"/>
</dbReference>